<evidence type="ECO:0000256" key="8">
    <source>
        <dbReference type="PIRSR" id="PIRSR634016-3"/>
    </source>
</evidence>
<evidence type="ECO:0000256" key="4">
    <source>
        <dbReference type="ARBA" id="ARBA00022801"/>
    </source>
</evidence>
<comment type="caution">
    <text evidence="12">The sequence shown here is derived from an EMBL/GenBank/DDBJ whole genome shotgun (WGS) entry which is preliminary data.</text>
</comment>
<dbReference type="InterPro" id="IPR042097">
    <property type="entry name" value="Aminopeptidase_N-like_N_sf"/>
</dbReference>
<gene>
    <name evidence="12" type="ORF">RF11_10793</name>
</gene>
<keyword evidence="9" id="KW-1133">Transmembrane helix</keyword>
<organism evidence="12 13">
    <name type="scientific">Thelohanellus kitauei</name>
    <name type="common">Myxosporean</name>
    <dbReference type="NCBI Taxonomy" id="669202"/>
    <lineage>
        <taxon>Eukaryota</taxon>
        <taxon>Metazoa</taxon>
        <taxon>Cnidaria</taxon>
        <taxon>Myxozoa</taxon>
        <taxon>Myxosporea</taxon>
        <taxon>Bivalvulida</taxon>
        <taxon>Platysporina</taxon>
        <taxon>Myxobolidae</taxon>
        <taxon>Thelohanellus</taxon>
    </lineage>
</organism>
<keyword evidence="2" id="KW-0645">Protease</keyword>
<evidence type="ECO:0000313" key="12">
    <source>
        <dbReference type="EMBL" id="KII68436.1"/>
    </source>
</evidence>
<evidence type="ECO:0000256" key="3">
    <source>
        <dbReference type="ARBA" id="ARBA00022723"/>
    </source>
</evidence>
<evidence type="ECO:0000313" key="13">
    <source>
        <dbReference type="Proteomes" id="UP000031668"/>
    </source>
</evidence>
<comment type="cofactor">
    <cofactor evidence="8">
        <name>Zn(2+)</name>
        <dbReference type="ChEBI" id="CHEBI:29105"/>
    </cofactor>
    <text evidence="8">Binds 1 zinc ion per subunit.</text>
</comment>
<evidence type="ECO:0000259" key="11">
    <source>
        <dbReference type="Pfam" id="PF17900"/>
    </source>
</evidence>
<evidence type="ECO:0000256" key="9">
    <source>
        <dbReference type="SAM" id="Phobius"/>
    </source>
</evidence>
<dbReference type="OrthoDB" id="5989730at2759"/>
<feature type="active site" description="Proton acceptor" evidence="7">
    <location>
        <position position="371"/>
    </location>
</feature>
<dbReference type="InterPro" id="IPR034016">
    <property type="entry name" value="M1_APN-typ"/>
</dbReference>
<accession>A0A0C2MMI0</accession>
<dbReference type="GO" id="GO:0006508">
    <property type="term" value="P:proteolysis"/>
    <property type="evidence" value="ECO:0007669"/>
    <property type="project" value="UniProtKB-KW"/>
</dbReference>
<dbReference type="EMBL" id="JWZT01002857">
    <property type="protein sequence ID" value="KII68436.1"/>
    <property type="molecule type" value="Genomic_DNA"/>
</dbReference>
<dbReference type="InterPro" id="IPR014782">
    <property type="entry name" value="Peptidase_M1_dom"/>
</dbReference>
<proteinExistence type="inferred from homology"/>
<feature type="domain" description="Aminopeptidase N-like N-terminal" evidence="11">
    <location>
        <begin position="66"/>
        <end position="263"/>
    </location>
</feature>
<feature type="domain" description="Peptidase M1 membrane alanine aminopeptidase" evidence="10">
    <location>
        <begin position="298"/>
        <end position="375"/>
    </location>
</feature>
<keyword evidence="5 8" id="KW-0862">Zinc</keyword>
<name>A0A0C2MMI0_THEKT</name>
<dbReference type="Pfam" id="PF01433">
    <property type="entry name" value="Peptidase_M1"/>
    <property type="match status" value="1"/>
</dbReference>
<keyword evidence="3 8" id="KW-0479">Metal-binding</keyword>
<dbReference type="Gene3D" id="1.10.390.10">
    <property type="entry name" value="Neutral Protease Domain 2"/>
    <property type="match status" value="1"/>
</dbReference>
<evidence type="ECO:0000256" key="5">
    <source>
        <dbReference type="ARBA" id="ARBA00022833"/>
    </source>
</evidence>
<sequence>MSSSGHAVKDALRFVAHLLYLLLIFLILYLVLKSPPAKDVPKNISCKDDAANRKLIKSGRLPKNVKPDSYFLSYSFTENMDTYNASTDIHVTILAQTKTIVLHSYHHEILSVSLKNHRTHKFDASYTKISEICFIQETKMMILKLNRQMGVGEQATISILFRGNVSGSLNGIYSSVYVSKTNQTKKIISTQFQPDLARTAFPCFDEPSFKAVFVIKLSFPTKYKALSNAAILKQVRNIVTKDLIDTATHSVEFKPTVLMSSYLVAFAIHDFDSVSTVTKSGTKVNVWLPSDGIEHGKFAIELAPKVLETYERLFNIPYQLEKLDLIGIPGFEAGAMENWGLITFRMTALLVNPKLSSTLTMQWVGQVIAHELAHQVCIAF</sequence>
<dbReference type="GO" id="GO:0070006">
    <property type="term" value="F:metalloaminopeptidase activity"/>
    <property type="evidence" value="ECO:0007669"/>
    <property type="project" value="TreeGrafter"/>
</dbReference>
<feature type="binding site" evidence="8">
    <location>
        <position position="374"/>
    </location>
    <ligand>
        <name>Zn(2+)</name>
        <dbReference type="ChEBI" id="CHEBI:29105"/>
        <note>catalytic</note>
    </ligand>
</feature>
<protein>
    <submittedName>
        <fullName evidence="12">Endoplasmic reticulum aminopeptidase 1</fullName>
    </submittedName>
</protein>
<dbReference type="InterPro" id="IPR050344">
    <property type="entry name" value="Peptidase_M1_aminopeptidases"/>
</dbReference>
<dbReference type="GO" id="GO:0005737">
    <property type="term" value="C:cytoplasm"/>
    <property type="evidence" value="ECO:0007669"/>
    <property type="project" value="TreeGrafter"/>
</dbReference>
<evidence type="ECO:0000259" key="10">
    <source>
        <dbReference type="Pfam" id="PF01433"/>
    </source>
</evidence>
<keyword evidence="9" id="KW-0812">Transmembrane</keyword>
<dbReference type="SUPFAM" id="SSF55486">
    <property type="entry name" value="Metalloproteases ('zincins'), catalytic domain"/>
    <property type="match status" value="1"/>
</dbReference>
<keyword evidence="9" id="KW-0472">Membrane</keyword>
<dbReference type="Pfam" id="PF17900">
    <property type="entry name" value="Peptidase_M1_N"/>
    <property type="match status" value="1"/>
</dbReference>
<dbReference type="InterPro" id="IPR001930">
    <property type="entry name" value="Peptidase_M1"/>
</dbReference>
<dbReference type="PRINTS" id="PR00756">
    <property type="entry name" value="ALADIPTASE"/>
</dbReference>
<dbReference type="FunFam" id="1.10.390.10:FF:000033">
    <property type="entry name" value="Endoplasmic reticulum aminopeptidase 1b"/>
    <property type="match status" value="1"/>
</dbReference>
<dbReference type="CDD" id="cd09601">
    <property type="entry name" value="M1_APN-Q_like"/>
    <property type="match status" value="1"/>
</dbReference>
<dbReference type="InterPro" id="IPR027268">
    <property type="entry name" value="Peptidase_M4/M1_CTD_sf"/>
</dbReference>
<dbReference type="OMA" id="GFANCEN"/>
<dbReference type="GO" id="GO:0005615">
    <property type="term" value="C:extracellular space"/>
    <property type="evidence" value="ECO:0007669"/>
    <property type="project" value="TreeGrafter"/>
</dbReference>
<dbReference type="GO" id="GO:0008270">
    <property type="term" value="F:zinc ion binding"/>
    <property type="evidence" value="ECO:0007669"/>
    <property type="project" value="InterPro"/>
</dbReference>
<keyword evidence="6" id="KW-0482">Metalloprotease</keyword>
<dbReference type="AlphaFoldDB" id="A0A0C2MMI0"/>
<feature type="transmembrane region" description="Helical" evidence="9">
    <location>
        <begin position="12"/>
        <end position="32"/>
    </location>
</feature>
<evidence type="ECO:0000256" key="2">
    <source>
        <dbReference type="ARBA" id="ARBA00022670"/>
    </source>
</evidence>
<dbReference type="GO" id="GO:0043171">
    <property type="term" value="P:peptide catabolic process"/>
    <property type="evidence" value="ECO:0007669"/>
    <property type="project" value="TreeGrafter"/>
</dbReference>
<dbReference type="PANTHER" id="PTHR11533:SF299">
    <property type="entry name" value="AMINOPEPTIDASE"/>
    <property type="match status" value="1"/>
</dbReference>
<dbReference type="PANTHER" id="PTHR11533">
    <property type="entry name" value="PROTEASE M1 ZINC METALLOPROTEASE"/>
    <property type="match status" value="1"/>
</dbReference>
<evidence type="ECO:0000256" key="7">
    <source>
        <dbReference type="PIRSR" id="PIRSR634016-1"/>
    </source>
</evidence>
<evidence type="ECO:0000256" key="1">
    <source>
        <dbReference type="ARBA" id="ARBA00010136"/>
    </source>
</evidence>
<dbReference type="GO" id="GO:0016020">
    <property type="term" value="C:membrane"/>
    <property type="evidence" value="ECO:0007669"/>
    <property type="project" value="TreeGrafter"/>
</dbReference>
<reference evidence="12 13" key="1">
    <citation type="journal article" date="2014" name="Genome Biol. Evol.">
        <title>The genome of the myxosporean Thelohanellus kitauei shows adaptations to nutrient acquisition within its fish host.</title>
        <authorList>
            <person name="Yang Y."/>
            <person name="Xiong J."/>
            <person name="Zhou Z."/>
            <person name="Huo F."/>
            <person name="Miao W."/>
            <person name="Ran C."/>
            <person name="Liu Y."/>
            <person name="Zhang J."/>
            <person name="Feng J."/>
            <person name="Wang M."/>
            <person name="Wang M."/>
            <person name="Wang L."/>
            <person name="Yao B."/>
        </authorList>
    </citation>
    <scope>NUCLEOTIDE SEQUENCE [LARGE SCALE GENOMIC DNA]</scope>
    <source>
        <strain evidence="12">Wuqing</strain>
    </source>
</reference>
<keyword evidence="4" id="KW-0378">Hydrolase</keyword>
<feature type="binding site" evidence="8">
    <location>
        <position position="370"/>
    </location>
    <ligand>
        <name>Zn(2+)</name>
        <dbReference type="ChEBI" id="CHEBI:29105"/>
        <note>catalytic</note>
    </ligand>
</feature>
<dbReference type="SUPFAM" id="SSF63737">
    <property type="entry name" value="Leukotriene A4 hydrolase N-terminal domain"/>
    <property type="match status" value="1"/>
</dbReference>
<keyword evidence="13" id="KW-1185">Reference proteome</keyword>
<dbReference type="Proteomes" id="UP000031668">
    <property type="component" value="Unassembled WGS sequence"/>
</dbReference>
<dbReference type="GO" id="GO:0042277">
    <property type="term" value="F:peptide binding"/>
    <property type="evidence" value="ECO:0007669"/>
    <property type="project" value="TreeGrafter"/>
</dbReference>
<keyword evidence="12" id="KW-0031">Aminopeptidase</keyword>
<dbReference type="InterPro" id="IPR045357">
    <property type="entry name" value="Aminopeptidase_N-like_N"/>
</dbReference>
<comment type="similarity">
    <text evidence="1">Belongs to the peptidase M1 family.</text>
</comment>
<dbReference type="MEROPS" id="M01.010"/>
<dbReference type="Gene3D" id="2.60.40.1730">
    <property type="entry name" value="tricorn interacting facor f3 domain"/>
    <property type="match status" value="1"/>
</dbReference>
<evidence type="ECO:0000256" key="6">
    <source>
        <dbReference type="ARBA" id="ARBA00023049"/>
    </source>
</evidence>